<protein>
    <submittedName>
        <fullName evidence="5">CoA ester lyase</fullName>
    </submittedName>
</protein>
<sequence>MVNRSWMFIPGDSDKKLGKALSVGADALILDLEDSVAEGSKADARARVGEYLAAQSGASGSELWVRVNALDTPHTLADLVAVMPGAPAGIFLPKPSHGNDVRRLDHYLCALEQQNSLTKGSTRIMSLAESALGMINLGSFLGVSERLSAITWGAEDMATDLGATTNTDGSGKHFLVHQLSRTSALAVGAAGNFQPVDGVYLDFRDESGLRQESVCARREGFSGKMAIHPAQVAVINECFTPSEDEIAHARRVVQAFADSDGAGTIGLDGKMLDIPHLKQAKRLLLTVERDF</sequence>
<keyword evidence="6" id="KW-1185">Reference proteome</keyword>
<evidence type="ECO:0000313" key="6">
    <source>
        <dbReference type="Proteomes" id="UP001143304"/>
    </source>
</evidence>
<dbReference type="RefSeq" id="WP_279248957.1">
    <property type="nucleotide sequence ID" value="NZ_SHNO01000001.1"/>
</dbReference>
<keyword evidence="5" id="KW-0456">Lyase</keyword>
<dbReference type="PANTHER" id="PTHR32308">
    <property type="entry name" value="LYASE BETA SUBUNIT, PUTATIVE (AFU_ORTHOLOGUE AFUA_4G13030)-RELATED"/>
    <property type="match status" value="1"/>
</dbReference>
<reference evidence="5" key="1">
    <citation type="submission" date="2019-02" db="EMBL/GenBank/DDBJ databases">
        <authorList>
            <person name="Li S.-H."/>
        </authorList>
    </citation>
    <scope>NUCLEOTIDE SEQUENCE</scope>
    <source>
        <strain evidence="5">IMCC11814</strain>
    </source>
</reference>
<evidence type="ECO:0000256" key="1">
    <source>
        <dbReference type="ARBA" id="ARBA00001946"/>
    </source>
</evidence>
<name>A0ABT3T4N1_9GAMM</name>
<accession>A0ABT3T4N1</accession>
<evidence type="ECO:0000256" key="3">
    <source>
        <dbReference type="ARBA" id="ARBA00022842"/>
    </source>
</evidence>
<proteinExistence type="predicted"/>
<evidence type="ECO:0000259" key="4">
    <source>
        <dbReference type="Pfam" id="PF03328"/>
    </source>
</evidence>
<dbReference type="Proteomes" id="UP001143304">
    <property type="component" value="Unassembled WGS sequence"/>
</dbReference>
<dbReference type="PIRSF" id="PIRSF015582">
    <property type="entry name" value="Cit_lyase_B"/>
    <property type="match status" value="1"/>
</dbReference>
<dbReference type="InterPro" id="IPR011206">
    <property type="entry name" value="Citrate_lyase_beta/mcl1/mcl2"/>
</dbReference>
<keyword evidence="3" id="KW-0460">Magnesium</keyword>
<keyword evidence="2" id="KW-0479">Metal-binding</keyword>
<dbReference type="Gene3D" id="3.20.20.60">
    <property type="entry name" value="Phosphoenolpyruvate-binding domains"/>
    <property type="match status" value="1"/>
</dbReference>
<organism evidence="5 6">
    <name type="scientific">Candidatus Marimicrobium litorale</name>
    <dbReference type="NCBI Taxonomy" id="2518991"/>
    <lineage>
        <taxon>Bacteria</taxon>
        <taxon>Pseudomonadati</taxon>
        <taxon>Pseudomonadota</taxon>
        <taxon>Gammaproteobacteria</taxon>
        <taxon>Cellvibrionales</taxon>
        <taxon>Halieaceae</taxon>
        <taxon>Marimicrobium</taxon>
    </lineage>
</organism>
<dbReference type="Pfam" id="PF03328">
    <property type="entry name" value="HpcH_HpaI"/>
    <property type="match status" value="1"/>
</dbReference>
<dbReference type="InterPro" id="IPR015813">
    <property type="entry name" value="Pyrv/PenolPyrv_kinase-like_dom"/>
</dbReference>
<gene>
    <name evidence="5" type="ORF">EYC82_07655</name>
</gene>
<dbReference type="InterPro" id="IPR005000">
    <property type="entry name" value="Aldolase/citrate-lyase_domain"/>
</dbReference>
<evidence type="ECO:0000256" key="2">
    <source>
        <dbReference type="ARBA" id="ARBA00022723"/>
    </source>
</evidence>
<comment type="caution">
    <text evidence="5">The sequence shown here is derived from an EMBL/GenBank/DDBJ whole genome shotgun (WGS) entry which is preliminary data.</text>
</comment>
<dbReference type="SUPFAM" id="SSF51621">
    <property type="entry name" value="Phosphoenolpyruvate/pyruvate domain"/>
    <property type="match status" value="1"/>
</dbReference>
<feature type="domain" description="HpcH/HpaI aldolase/citrate lyase" evidence="4">
    <location>
        <begin position="4"/>
        <end position="229"/>
    </location>
</feature>
<dbReference type="GO" id="GO:0016829">
    <property type="term" value="F:lyase activity"/>
    <property type="evidence" value="ECO:0007669"/>
    <property type="project" value="UniProtKB-KW"/>
</dbReference>
<evidence type="ECO:0000313" key="5">
    <source>
        <dbReference type="EMBL" id="MCX2977227.1"/>
    </source>
</evidence>
<dbReference type="PANTHER" id="PTHR32308:SF0">
    <property type="entry name" value="HPCH_HPAI ALDOLASE_CITRATE LYASE DOMAIN-CONTAINING PROTEIN"/>
    <property type="match status" value="1"/>
</dbReference>
<dbReference type="InterPro" id="IPR040442">
    <property type="entry name" value="Pyrv_kinase-like_dom_sf"/>
</dbReference>
<comment type="cofactor">
    <cofactor evidence="1">
        <name>Mg(2+)</name>
        <dbReference type="ChEBI" id="CHEBI:18420"/>
    </cofactor>
</comment>
<dbReference type="EMBL" id="SHNO01000001">
    <property type="protein sequence ID" value="MCX2977227.1"/>
    <property type="molecule type" value="Genomic_DNA"/>
</dbReference>